<name>A0A518N2N3_9GAMM</name>
<gene>
    <name evidence="2" type="ORF">FPZ22_04035</name>
</gene>
<dbReference type="EMBL" id="CP042218">
    <property type="protein sequence ID" value="QDW66154.1"/>
    <property type="molecule type" value="Genomic_DNA"/>
</dbReference>
<protein>
    <submittedName>
        <fullName evidence="2">Uncharacterized protein</fullName>
    </submittedName>
</protein>
<dbReference type="AlphaFoldDB" id="A0A518N2N3"/>
<feature type="transmembrane region" description="Helical" evidence="1">
    <location>
        <begin position="56"/>
        <end position="74"/>
    </location>
</feature>
<organism evidence="2 3">
    <name type="scientific">Luteimonas granuli</name>
    <dbReference type="NCBI Taxonomy" id="1176533"/>
    <lineage>
        <taxon>Bacteria</taxon>
        <taxon>Pseudomonadati</taxon>
        <taxon>Pseudomonadota</taxon>
        <taxon>Gammaproteobacteria</taxon>
        <taxon>Lysobacterales</taxon>
        <taxon>Lysobacteraceae</taxon>
        <taxon>Luteimonas</taxon>
    </lineage>
</organism>
<dbReference type="Proteomes" id="UP000316584">
    <property type="component" value="Chromosome"/>
</dbReference>
<keyword evidence="1" id="KW-0472">Membrane</keyword>
<dbReference type="RefSeq" id="WP_144890612.1">
    <property type="nucleotide sequence ID" value="NZ_CP042218.1"/>
</dbReference>
<reference evidence="2 3" key="1">
    <citation type="submission" date="2019-07" db="EMBL/GenBank/DDBJ databases">
        <title>Full genome sequence of Luteimonas sp. Gr-4.</title>
        <authorList>
            <person name="Im W.-T."/>
        </authorList>
    </citation>
    <scope>NUCLEOTIDE SEQUENCE [LARGE SCALE GENOMIC DNA]</scope>
    <source>
        <strain evidence="2 3">Gr-4</strain>
    </source>
</reference>
<keyword evidence="1" id="KW-1133">Transmembrane helix</keyword>
<accession>A0A518N2N3</accession>
<dbReference type="OrthoDB" id="6059311at2"/>
<evidence type="ECO:0000313" key="3">
    <source>
        <dbReference type="Proteomes" id="UP000316584"/>
    </source>
</evidence>
<keyword evidence="3" id="KW-1185">Reference proteome</keyword>
<evidence type="ECO:0000313" key="2">
    <source>
        <dbReference type="EMBL" id="QDW66154.1"/>
    </source>
</evidence>
<keyword evidence="1" id="KW-0812">Transmembrane</keyword>
<feature type="transmembrane region" description="Helical" evidence="1">
    <location>
        <begin position="25"/>
        <end position="44"/>
    </location>
</feature>
<evidence type="ECO:0000256" key="1">
    <source>
        <dbReference type="SAM" id="Phobius"/>
    </source>
</evidence>
<sequence length="83" mass="8771">MALPPAGRGGPDPAPRARRRRRDPLALWMCGLAALGSARAWLHLVRDGDTGNPAGWIWLGGSLLLAVIGVVLLVRDRGPSMAP</sequence>
<proteinExistence type="predicted"/>
<dbReference type="KEGG" id="lug:FPZ22_04035"/>